<dbReference type="AlphaFoldDB" id="A0A1T5ET84"/>
<reference evidence="2 3" key="1">
    <citation type="submission" date="2017-02" db="EMBL/GenBank/DDBJ databases">
        <authorList>
            <person name="Peterson S.W."/>
        </authorList>
    </citation>
    <scope>NUCLEOTIDE SEQUENCE [LARGE SCALE GENOMIC DNA]</scope>
    <source>
        <strain evidence="2 3">DSM 24412</strain>
    </source>
</reference>
<dbReference type="Gene3D" id="1.25.40.10">
    <property type="entry name" value="Tetratricopeptide repeat domain"/>
    <property type="match status" value="1"/>
</dbReference>
<dbReference type="OrthoDB" id="1119522at2"/>
<feature type="chain" id="PRO_5012549739" description="Tetratricopeptide repeat-containing protein" evidence="1">
    <location>
        <begin position="27"/>
        <end position="211"/>
    </location>
</feature>
<accession>A0A1T5ET84</accession>
<dbReference type="EMBL" id="FUYV01000006">
    <property type="protein sequence ID" value="SKB87157.1"/>
    <property type="molecule type" value="Genomic_DNA"/>
</dbReference>
<dbReference type="InterPro" id="IPR011990">
    <property type="entry name" value="TPR-like_helical_dom_sf"/>
</dbReference>
<evidence type="ECO:0000313" key="3">
    <source>
        <dbReference type="Proteomes" id="UP000191055"/>
    </source>
</evidence>
<sequence>MKKLKNITALLFTAALFHGFMHHSFATSPPQEPANDTTAVELSFADERLIELFVSNVRQGNFEWALSIYDEIEYKDVLDLQSAYMRALERTGQHEGILEKYEERLKKWPDHKPFYEGALFHRARHKYTRAENRYQAEMRKYHQNENATTYALLRRELRNLSEDFRQVRDMALELREMNPRDRRYLLLLRNSYQRLNEPEKAEEINRMLDQN</sequence>
<dbReference type="KEGG" id="asx:CDL62_02195"/>
<evidence type="ECO:0000313" key="2">
    <source>
        <dbReference type="EMBL" id="SKB87157.1"/>
    </source>
</evidence>
<gene>
    <name evidence="2" type="ORF">SAMN03080601_01383</name>
</gene>
<keyword evidence="1" id="KW-0732">Signal</keyword>
<proteinExistence type="predicted"/>
<dbReference type="RefSeq" id="WP_079557160.1">
    <property type="nucleotide sequence ID" value="NZ_CP021904.1"/>
</dbReference>
<keyword evidence="3" id="KW-1185">Reference proteome</keyword>
<feature type="signal peptide" evidence="1">
    <location>
        <begin position="1"/>
        <end position="26"/>
    </location>
</feature>
<protein>
    <recommendedName>
        <fullName evidence="4">Tetratricopeptide repeat-containing protein</fullName>
    </recommendedName>
</protein>
<organism evidence="2 3">
    <name type="scientific">Alkalitalea saponilacus</name>
    <dbReference type="NCBI Taxonomy" id="889453"/>
    <lineage>
        <taxon>Bacteria</taxon>
        <taxon>Pseudomonadati</taxon>
        <taxon>Bacteroidota</taxon>
        <taxon>Bacteroidia</taxon>
        <taxon>Marinilabiliales</taxon>
        <taxon>Marinilabiliaceae</taxon>
        <taxon>Alkalitalea</taxon>
    </lineage>
</organism>
<name>A0A1T5ET84_9BACT</name>
<dbReference type="Proteomes" id="UP000191055">
    <property type="component" value="Unassembled WGS sequence"/>
</dbReference>
<evidence type="ECO:0000256" key="1">
    <source>
        <dbReference type="SAM" id="SignalP"/>
    </source>
</evidence>
<evidence type="ECO:0008006" key="4">
    <source>
        <dbReference type="Google" id="ProtNLM"/>
    </source>
</evidence>